<accession>A0A7G5IFN1</accession>
<dbReference type="InterPro" id="IPR007460">
    <property type="entry name" value="BrnT_toxin"/>
</dbReference>
<dbReference type="Gene3D" id="3.10.450.530">
    <property type="entry name" value="Ribonuclease toxin, BrnT, of type II toxin-antitoxin system"/>
    <property type="match status" value="1"/>
</dbReference>
<reference evidence="1 2" key="1">
    <citation type="submission" date="2020-07" db="EMBL/GenBank/DDBJ databases">
        <title>Complete genome sequence for Sandaracinobacter sp. M6.</title>
        <authorList>
            <person name="Tang Y."/>
            <person name="Liu Q."/>
            <person name="Guo Z."/>
            <person name="Lei P."/>
            <person name="Huang B."/>
        </authorList>
    </citation>
    <scope>NUCLEOTIDE SEQUENCE [LARGE SCALE GENOMIC DNA]</scope>
    <source>
        <strain evidence="1 2">M6</strain>
    </source>
</reference>
<gene>
    <name evidence="1" type="ORF">H3309_12465</name>
</gene>
<dbReference type="RefSeq" id="WP_182295018.1">
    <property type="nucleotide sequence ID" value="NZ_CP059851.1"/>
</dbReference>
<organism evidence="1 2">
    <name type="scientific">Sandaracinobacteroides saxicola</name>
    <dbReference type="NCBI Taxonomy" id="2759707"/>
    <lineage>
        <taxon>Bacteria</taxon>
        <taxon>Pseudomonadati</taxon>
        <taxon>Pseudomonadota</taxon>
        <taxon>Alphaproteobacteria</taxon>
        <taxon>Sphingomonadales</taxon>
        <taxon>Sphingosinicellaceae</taxon>
        <taxon>Sandaracinobacteroides</taxon>
    </lineage>
</organism>
<proteinExistence type="predicted"/>
<keyword evidence="2" id="KW-1185">Reference proteome</keyword>
<dbReference type="Proteomes" id="UP000515292">
    <property type="component" value="Chromosome"/>
</dbReference>
<name>A0A7G5IFN1_9SPHN</name>
<dbReference type="InterPro" id="IPR038573">
    <property type="entry name" value="BrnT_sf"/>
</dbReference>
<dbReference type="KEGG" id="sand:H3309_12465"/>
<dbReference type="AlphaFoldDB" id="A0A7G5IFN1"/>
<dbReference type="EMBL" id="CP059851">
    <property type="protein sequence ID" value="QMW22173.1"/>
    <property type="molecule type" value="Genomic_DNA"/>
</dbReference>
<evidence type="ECO:0000313" key="2">
    <source>
        <dbReference type="Proteomes" id="UP000515292"/>
    </source>
</evidence>
<sequence>MDFEFDPAKSLSNLSKHGIDFIDAQALWQHRYQTALPTHFVPEDRKLMVAVIDGRMWTAVFTMRDDTVRLISVRRARPTEVMSYERGKTQTH</sequence>
<evidence type="ECO:0000313" key="1">
    <source>
        <dbReference type="EMBL" id="QMW22173.1"/>
    </source>
</evidence>
<protein>
    <submittedName>
        <fullName evidence="1">BrnT family toxin</fullName>
    </submittedName>
</protein>
<dbReference type="Pfam" id="PF04365">
    <property type="entry name" value="BrnT_toxin"/>
    <property type="match status" value="1"/>
</dbReference>